<evidence type="ECO:0000313" key="2">
    <source>
        <dbReference type="EMBL" id="MBP3192182.1"/>
    </source>
</evidence>
<dbReference type="Proteomes" id="UP000673975">
    <property type="component" value="Unassembled WGS sequence"/>
</dbReference>
<organism evidence="2 3">
    <name type="scientific">Natronogracilivirga saccharolytica</name>
    <dbReference type="NCBI Taxonomy" id="2812953"/>
    <lineage>
        <taxon>Bacteria</taxon>
        <taxon>Pseudomonadati</taxon>
        <taxon>Balneolota</taxon>
        <taxon>Balneolia</taxon>
        <taxon>Balneolales</taxon>
        <taxon>Cyclonatronaceae</taxon>
        <taxon>Natronogracilivirga</taxon>
    </lineage>
</organism>
<reference evidence="2" key="1">
    <citation type="submission" date="2021-02" db="EMBL/GenBank/DDBJ databases">
        <title>Natronogracilivirga saccharolytica gen. nov. sp. nov. a new anaerobic, haloalkiliphilic carbohydrate-fermenting bacterium from soda lake and proposing of Cyclonatronumiaceae fam. nov. in the phylum Balneolaeota.</title>
        <authorList>
            <person name="Zhilina T.N."/>
            <person name="Sorokin D.Y."/>
            <person name="Zavarzina D.G."/>
            <person name="Toshchakov S.V."/>
            <person name="Kublanov I.V."/>
        </authorList>
    </citation>
    <scope>NUCLEOTIDE SEQUENCE</scope>
    <source>
        <strain evidence="2">Z-1702</strain>
    </source>
</reference>
<comment type="caution">
    <text evidence="2">The sequence shown here is derived from an EMBL/GenBank/DDBJ whole genome shotgun (WGS) entry which is preliminary data.</text>
</comment>
<feature type="chain" id="PRO_5035216589" evidence="1">
    <location>
        <begin position="30"/>
        <end position="332"/>
    </location>
</feature>
<protein>
    <submittedName>
        <fullName evidence="2">Uncharacterized protein</fullName>
    </submittedName>
</protein>
<proteinExistence type="predicted"/>
<feature type="signal peptide" evidence="1">
    <location>
        <begin position="1"/>
        <end position="29"/>
    </location>
</feature>
<evidence type="ECO:0000313" key="3">
    <source>
        <dbReference type="Proteomes" id="UP000673975"/>
    </source>
</evidence>
<keyword evidence="3" id="KW-1185">Reference proteome</keyword>
<sequence>MPSYFLTIRALVFSTLVAMPAVWTGMAEARFIDIDHPVKMPAHFQHGLIFVEPVSQDGDTLRFFTDTADGSLMYEDTARRLELTTTSAIINDREQEAAFLPPFADDHYIPSPIISDGLIPLRSDDRKPPHHRVILKHGNGILGSTWFAMRTWTINFPEETFYVQPTDEDARNLDPGETIPISFAEEDGDRRYHFARLPVVIGSDTLSLVLKTGSNIILDESGKEQLDHPDHIFPAGLISESQFRKWREENPDWNVFDDVDINYNGDLIKVPEIQIGSYTAGPVHFAVRNDDAFADWFSQFTDEPVTGALGADAFRSAHITIDYFNAELIIHD</sequence>
<gene>
    <name evidence="2" type="ORF">NATSA_05850</name>
</gene>
<keyword evidence="1" id="KW-0732">Signal</keyword>
<dbReference type="AlphaFoldDB" id="A0A8J7UV42"/>
<evidence type="ECO:0000256" key="1">
    <source>
        <dbReference type="SAM" id="SignalP"/>
    </source>
</evidence>
<name>A0A8J7UV42_9BACT</name>
<accession>A0A8J7UV42</accession>
<dbReference type="EMBL" id="JAFIDN010000003">
    <property type="protein sequence ID" value="MBP3192182.1"/>
    <property type="molecule type" value="Genomic_DNA"/>
</dbReference>